<keyword evidence="1" id="KW-0812">Transmembrane</keyword>
<dbReference type="InterPro" id="IPR053291">
    <property type="entry name" value="Ommatidial_diff-associated"/>
</dbReference>
<accession>A0A0M3HPZ8</accession>
<feature type="transmembrane region" description="Helical" evidence="1">
    <location>
        <begin position="115"/>
        <end position="134"/>
    </location>
</feature>
<keyword evidence="1" id="KW-1133">Transmembrane helix</keyword>
<feature type="transmembrane region" description="Helical" evidence="1">
    <location>
        <begin position="75"/>
        <end position="95"/>
    </location>
</feature>
<dbReference type="PANTHER" id="PTHR21579">
    <property type="entry name" value="PROTEIN TINCAR"/>
    <property type="match status" value="1"/>
</dbReference>
<dbReference type="WBParaSite" id="ALUE_0000406701-mRNA-1">
    <property type="protein sequence ID" value="ALUE_0000406701-mRNA-1"/>
    <property type="gene ID" value="ALUE_0000406701"/>
</dbReference>
<keyword evidence="1" id="KW-0472">Membrane</keyword>
<protein>
    <submittedName>
        <fullName evidence="3">G protein-coupled receptor</fullName>
    </submittedName>
</protein>
<proteinExistence type="predicted"/>
<dbReference type="AlphaFoldDB" id="A0A0M3HPZ8"/>
<keyword evidence="2" id="KW-1185">Reference proteome</keyword>
<organism evidence="2 3">
    <name type="scientific">Ascaris lumbricoides</name>
    <name type="common">Giant roundworm</name>
    <dbReference type="NCBI Taxonomy" id="6252"/>
    <lineage>
        <taxon>Eukaryota</taxon>
        <taxon>Metazoa</taxon>
        <taxon>Ecdysozoa</taxon>
        <taxon>Nematoda</taxon>
        <taxon>Chromadorea</taxon>
        <taxon>Rhabditida</taxon>
        <taxon>Spirurina</taxon>
        <taxon>Ascaridomorpha</taxon>
        <taxon>Ascaridoidea</taxon>
        <taxon>Ascarididae</taxon>
        <taxon>Ascaris</taxon>
    </lineage>
</organism>
<evidence type="ECO:0000313" key="2">
    <source>
        <dbReference type="Proteomes" id="UP000036681"/>
    </source>
</evidence>
<feature type="transmembrane region" description="Helical" evidence="1">
    <location>
        <begin position="155"/>
        <end position="178"/>
    </location>
</feature>
<dbReference type="Proteomes" id="UP000036681">
    <property type="component" value="Unplaced"/>
</dbReference>
<sequence length="221" mass="24528">MLRAVLRAYSCCLLQIGVIATSAPCPPAAVAAVLFRVRSGLWPRTVLVTAVAPALGTVGDLLLFSTASVASVSLFRIPFATPLIVVVNCGLRSIVHKIITAMGCIFRARMNQLWSVWYTVAMVLLQVYLLYLGFERYRLYSEMKWPHGAYPRVWLSVYVIAYSVCIPGLLLFAAFGIFKSGNIAGDNDRLGARIERIIEVSRKSTSRVRENTSLQMPRKKQ</sequence>
<evidence type="ECO:0000313" key="3">
    <source>
        <dbReference type="WBParaSite" id="ALUE_0000406701-mRNA-1"/>
    </source>
</evidence>
<evidence type="ECO:0000256" key="1">
    <source>
        <dbReference type="SAM" id="Phobius"/>
    </source>
</evidence>
<reference evidence="3" key="1">
    <citation type="submission" date="2017-02" db="UniProtKB">
        <authorList>
            <consortium name="WormBaseParasite"/>
        </authorList>
    </citation>
    <scope>IDENTIFICATION</scope>
</reference>
<name>A0A0M3HPZ8_ASCLU</name>
<dbReference type="PANTHER" id="PTHR21579:SF20">
    <property type="entry name" value="PROTEIN TINCAR"/>
    <property type="match status" value="1"/>
</dbReference>